<dbReference type="Proteomes" id="UP000078397">
    <property type="component" value="Unassembled WGS sequence"/>
</dbReference>
<evidence type="ECO:0000313" key="2">
    <source>
        <dbReference type="EMBL" id="OAQ59185.1"/>
    </source>
</evidence>
<proteinExistence type="predicted"/>
<dbReference type="RefSeq" id="XP_018137240.1">
    <property type="nucleotide sequence ID" value="XM_018294646.1"/>
</dbReference>
<evidence type="ECO:0000313" key="3">
    <source>
        <dbReference type="Proteomes" id="UP000078397"/>
    </source>
</evidence>
<protein>
    <submittedName>
        <fullName evidence="2">Uncharacterized protein</fullName>
    </submittedName>
</protein>
<feature type="region of interest" description="Disordered" evidence="1">
    <location>
        <begin position="1"/>
        <end position="46"/>
    </location>
</feature>
<evidence type="ECO:0000256" key="1">
    <source>
        <dbReference type="SAM" id="MobiDB-lite"/>
    </source>
</evidence>
<reference evidence="2 3" key="1">
    <citation type="journal article" date="2016" name="PLoS Pathog.">
        <title>Biosynthesis of antibiotic leucinostatins in bio-control fungus Purpureocillium lilacinum and their inhibition on phytophthora revealed by genome mining.</title>
        <authorList>
            <person name="Wang G."/>
            <person name="Liu Z."/>
            <person name="Lin R."/>
            <person name="Li E."/>
            <person name="Mao Z."/>
            <person name="Ling J."/>
            <person name="Yang Y."/>
            <person name="Yin W.B."/>
            <person name="Xie B."/>
        </authorList>
    </citation>
    <scope>NUCLEOTIDE SEQUENCE [LARGE SCALE GENOMIC DNA]</scope>
    <source>
        <strain evidence="2">170</strain>
    </source>
</reference>
<sequence>MLACLSRPDKGHPSMEPFGGAERRSRSNDGWFIRKMSTRRDKERQQ</sequence>
<keyword evidence="3" id="KW-1185">Reference proteome</keyword>
<dbReference type="EMBL" id="LSBJ02000010">
    <property type="protein sequence ID" value="OAQ59185.1"/>
    <property type="molecule type" value="Genomic_DNA"/>
</dbReference>
<gene>
    <name evidence="2" type="ORF">VFPPC_16893</name>
</gene>
<name>A0A179F140_METCM</name>
<dbReference type="GeneID" id="28858640"/>
<dbReference type="KEGG" id="pchm:VFPPC_16893"/>
<dbReference type="AlphaFoldDB" id="A0A179F140"/>
<organism evidence="2 3">
    <name type="scientific">Pochonia chlamydosporia 170</name>
    <dbReference type="NCBI Taxonomy" id="1380566"/>
    <lineage>
        <taxon>Eukaryota</taxon>
        <taxon>Fungi</taxon>
        <taxon>Dikarya</taxon>
        <taxon>Ascomycota</taxon>
        <taxon>Pezizomycotina</taxon>
        <taxon>Sordariomycetes</taxon>
        <taxon>Hypocreomycetidae</taxon>
        <taxon>Hypocreales</taxon>
        <taxon>Clavicipitaceae</taxon>
        <taxon>Pochonia</taxon>
    </lineage>
</organism>
<accession>A0A179F140</accession>
<comment type="caution">
    <text evidence="2">The sequence shown here is derived from an EMBL/GenBank/DDBJ whole genome shotgun (WGS) entry which is preliminary data.</text>
</comment>